<organism evidence="1 2">
    <name type="scientific">Microvirga alba</name>
    <dbReference type="NCBI Taxonomy" id="2791025"/>
    <lineage>
        <taxon>Bacteria</taxon>
        <taxon>Pseudomonadati</taxon>
        <taxon>Pseudomonadota</taxon>
        <taxon>Alphaproteobacteria</taxon>
        <taxon>Hyphomicrobiales</taxon>
        <taxon>Methylobacteriaceae</taxon>
        <taxon>Microvirga</taxon>
    </lineage>
</organism>
<accession>A0A931BZA9</accession>
<reference evidence="1" key="1">
    <citation type="submission" date="2020-11" db="EMBL/GenBank/DDBJ databases">
        <authorList>
            <person name="Kim M.K."/>
        </authorList>
    </citation>
    <scope>NUCLEOTIDE SEQUENCE</scope>
    <source>
        <strain evidence="1">BT350</strain>
    </source>
</reference>
<name>A0A931BZA9_9HYPH</name>
<evidence type="ECO:0000313" key="1">
    <source>
        <dbReference type="EMBL" id="MBF9235562.1"/>
    </source>
</evidence>
<protein>
    <submittedName>
        <fullName evidence="1">Uncharacterized protein</fullName>
    </submittedName>
</protein>
<sequence>MNGRDFARQRALITWRARSEAHRRKAMARLIRQAGAVVVFVSGKLVGYRLPDGFVVCEKRRYRTESAALLELANVQLFTRLNGPRRIPIRAYQCTHCHGWHLTSQREAA</sequence>
<evidence type="ECO:0000313" key="2">
    <source>
        <dbReference type="Proteomes" id="UP000599312"/>
    </source>
</evidence>
<dbReference type="RefSeq" id="WP_196273558.1">
    <property type="nucleotide sequence ID" value="NZ_JADQDO010000016.1"/>
</dbReference>
<gene>
    <name evidence="1" type="ORF">I2H38_19555</name>
</gene>
<dbReference type="EMBL" id="JADQDO010000016">
    <property type="protein sequence ID" value="MBF9235562.1"/>
    <property type="molecule type" value="Genomic_DNA"/>
</dbReference>
<comment type="caution">
    <text evidence="1">The sequence shown here is derived from an EMBL/GenBank/DDBJ whole genome shotgun (WGS) entry which is preliminary data.</text>
</comment>
<proteinExistence type="predicted"/>
<dbReference type="Proteomes" id="UP000599312">
    <property type="component" value="Unassembled WGS sequence"/>
</dbReference>
<keyword evidence="2" id="KW-1185">Reference proteome</keyword>
<dbReference type="AlphaFoldDB" id="A0A931BZA9"/>